<dbReference type="InterPro" id="IPR041426">
    <property type="entry name" value="Mos1_HTH"/>
</dbReference>
<proteinExistence type="predicted"/>
<name>A0A2G5SIT1_9PELO</name>
<evidence type="ECO:0000313" key="3">
    <source>
        <dbReference type="Proteomes" id="UP000230233"/>
    </source>
</evidence>
<dbReference type="OrthoDB" id="8056713at2759"/>
<dbReference type="STRING" id="1611254.A0A2G5SIT1"/>
<gene>
    <name evidence="2" type="ORF">B9Z55_027002</name>
</gene>
<comment type="caution">
    <text evidence="2">The sequence shown here is derived from an EMBL/GenBank/DDBJ whole genome shotgun (WGS) entry which is preliminary data.</text>
</comment>
<dbReference type="CDD" id="cd22150">
    <property type="entry name" value="F-box_CeFBXA-like"/>
    <property type="match status" value="1"/>
</dbReference>
<protein>
    <recommendedName>
        <fullName evidence="1">Mos1 transposase HTH domain-containing protein</fullName>
    </recommendedName>
</protein>
<dbReference type="AlphaFoldDB" id="A0A2G5SIT1"/>
<reference evidence="3" key="1">
    <citation type="submission" date="2017-10" db="EMBL/GenBank/DDBJ databases">
        <title>Rapid genome shrinkage in a self-fertile nematode reveals novel sperm competition proteins.</title>
        <authorList>
            <person name="Yin D."/>
            <person name="Schwarz E.M."/>
            <person name="Thomas C.G."/>
            <person name="Felde R.L."/>
            <person name="Korf I.F."/>
            <person name="Cutter A.D."/>
            <person name="Schartner C.M."/>
            <person name="Ralston E.J."/>
            <person name="Meyer B.J."/>
            <person name="Haag E.S."/>
        </authorList>
    </citation>
    <scope>NUCLEOTIDE SEQUENCE [LARGE SCALE GENOMIC DNA]</scope>
    <source>
        <strain evidence="3">JU1422</strain>
    </source>
</reference>
<sequence length="415" mass="48655">MPPKLDEACRKDPRIRATFVLYKFQSEKSIFESYKSFCRKMGSNFMDYSEFEFWWQRFSAGNFDIDYDRSKEPKYCTITDLPVHIFEKICDNLGEDYKKEYWFTLRHVCKSFRGIVGSWKAPKFEEIEIRCDGESISLNFDGYVIEYFKKSKNSSKIKVHNSAEVSYSGNFRDLAIDDLMSVLASPGGYKLQHLTIFEKIDKIFVLKLCDKFENLAANVDVDTVELHPTRNMNPILVNKFLNLFRSIKKIDIKGEDKKRLQYTQKYFETIVDKINGIEALKGPMVHIDSFLTMVDRELVIPRGLKIPKMTLYLEDSSDVKFRRFGWHSPTAVAPNIVQILLKSHHLKFCRINATSFLTRVNIDKKLKELGAENYPETPDLYKYQIPDSDDYFEIEIKRNDRAITDVYIRRKSSSA</sequence>
<feature type="domain" description="Mos1 transposase HTH" evidence="1">
    <location>
        <begin position="19"/>
        <end position="62"/>
    </location>
</feature>
<dbReference type="Pfam" id="PF17906">
    <property type="entry name" value="HTH_48"/>
    <property type="match status" value="1"/>
</dbReference>
<dbReference type="Proteomes" id="UP000230233">
    <property type="component" value="Unassembled WGS sequence"/>
</dbReference>
<accession>A0A2G5SIT1</accession>
<evidence type="ECO:0000259" key="1">
    <source>
        <dbReference type="Pfam" id="PF17906"/>
    </source>
</evidence>
<dbReference type="EMBL" id="PDUG01000007">
    <property type="protein sequence ID" value="PIC14829.1"/>
    <property type="molecule type" value="Genomic_DNA"/>
</dbReference>
<organism evidence="2 3">
    <name type="scientific">Caenorhabditis nigoni</name>
    <dbReference type="NCBI Taxonomy" id="1611254"/>
    <lineage>
        <taxon>Eukaryota</taxon>
        <taxon>Metazoa</taxon>
        <taxon>Ecdysozoa</taxon>
        <taxon>Nematoda</taxon>
        <taxon>Chromadorea</taxon>
        <taxon>Rhabditida</taxon>
        <taxon>Rhabditina</taxon>
        <taxon>Rhabditomorpha</taxon>
        <taxon>Rhabditoidea</taxon>
        <taxon>Rhabditidae</taxon>
        <taxon>Peloderinae</taxon>
        <taxon>Caenorhabditis</taxon>
    </lineage>
</organism>
<keyword evidence="3" id="KW-1185">Reference proteome</keyword>
<evidence type="ECO:0000313" key="2">
    <source>
        <dbReference type="EMBL" id="PIC14829.1"/>
    </source>
</evidence>